<organism evidence="1">
    <name type="scientific">Arundo donax</name>
    <name type="common">Giant reed</name>
    <name type="synonym">Donax arundinaceus</name>
    <dbReference type="NCBI Taxonomy" id="35708"/>
    <lineage>
        <taxon>Eukaryota</taxon>
        <taxon>Viridiplantae</taxon>
        <taxon>Streptophyta</taxon>
        <taxon>Embryophyta</taxon>
        <taxon>Tracheophyta</taxon>
        <taxon>Spermatophyta</taxon>
        <taxon>Magnoliopsida</taxon>
        <taxon>Liliopsida</taxon>
        <taxon>Poales</taxon>
        <taxon>Poaceae</taxon>
        <taxon>PACMAD clade</taxon>
        <taxon>Arundinoideae</taxon>
        <taxon>Arundineae</taxon>
        <taxon>Arundo</taxon>
    </lineage>
</organism>
<name>A0A0A9DXH3_ARUDO</name>
<proteinExistence type="predicted"/>
<keyword evidence="1" id="KW-0648">Protein biosynthesis</keyword>
<dbReference type="EMBL" id="GBRH01209438">
    <property type="protein sequence ID" value="JAD88457.1"/>
    <property type="molecule type" value="Transcribed_RNA"/>
</dbReference>
<protein>
    <submittedName>
        <fullName evidence="1">Eukaryotic translation initiation factor 3 subunit 3</fullName>
    </submittedName>
</protein>
<sequence>MKALTSAELDTLIGISSKISTHDIFFSLNFSPVKPLLR</sequence>
<dbReference type="GO" id="GO:0003743">
    <property type="term" value="F:translation initiation factor activity"/>
    <property type="evidence" value="ECO:0007669"/>
    <property type="project" value="UniProtKB-KW"/>
</dbReference>
<reference evidence="1" key="2">
    <citation type="journal article" date="2015" name="Data Brief">
        <title>Shoot transcriptome of the giant reed, Arundo donax.</title>
        <authorList>
            <person name="Barrero R.A."/>
            <person name="Guerrero F.D."/>
            <person name="Moolhuijzen P."/>
            <person name="Goolsby J.A."/>
            <person name="Tidwell J."/>
            <person name="Bellgard S.E."/>
            <person name="Bellgard M.I."/>
        </authorList>
    </citation>
    <scope>NUCLEOTIDE SEQUENCE</scope>
    <source>
        <tissue evidence="1">Shoot tissue taken approximately 20 cm above the soil surface</tissue>
    </source>
</reference>
<reference evidence="1" key="1">
    <citation type="submission" date="2014-09" db="EMBL/GenBank/DDBJ databases">
        <authorList>
            <person name="Magalhaes I.L.F."/>
            <person name="Oliveira U."/>
            <person name="Santos F.R."/>
            <person name="Vidigal T.H.D.A."/>
            <person name="Brescovit A.D."/>
            <person name="Santos A.J."/>
        </authorList>
    </citation>
    <scope>NUCLEOTIDE SEQUENCE</scope>
    <source>
        <tissue evidence="1">Shoot tissue taken approximately 20 cm above the soil surface</tissue>
    </source>
</reference>
<dbReference type="AlphaFoldDB" id="A0A0A9DXH3"/>
<evidence type="ECO:0000313" key="1">
    <source>
        <dbReference type="EMBL" id="JAD88457.1"/>
    </source>
</evidence>
<accession>A0A0A9DXH3</accession>
<keyword evidence="1" id="KW-0396">Initiation factor</keyword>